<dbReference type="EMBL" id="BKCJ011146838">
    <property type="protein sequence ID" value="GFC94069.1"/>
    <property type="molecule type" value="Genomic_DNA"/>
</dbReference>
<proteinExistence type="predicted"/>
<protein>
    <submittedName>
        <fullName evidence="2">Uncharacterized protein</fullName>
    </submittedName>
</protein>
<reference evidence="2" key="1">
    <citation type="journal article" date="2019" name="Sci. Rep.">
        <title>Draft genome of Tanacetum cinerariifolium, the natural source of mosquito coil.</title>
        <authorList>
            <person name="Yamashiro T."/>
            <person name="Shiraishi A."/>
            <person name="Satake H."/>
            <person name="Nakayama K."/>
        </authorList>
    </citation>
    <scope>NUCLEOTIDE SEQUENCE</scope>
</reference>
<gene>
    <name evidence="2" type="ORF">Tci_866039</name>
</gene>
<accession>A0A699S923</accession>
<dbReference type="AlphaFoldDB" id="A0A699S923"/>
<evidence type="ECO:0000313" key="2">
    <source>
        <dbReference type="EMBL" id="GFC94069.1"/>
    </source>
</evidence>
<sequence length="83" mass="9407">AEGIVLQDPSESPTTTTTISSKKSQDKRNGIMVEEPVKLKKKDQVRRDQEVALKLQVEFADEERLARERAQKELEANIALIET</sequence>
<feature type="region of interest" description="Disordered" evidence="1">
    <location>
        <begin position="1"/>
        <end position="33"/>
    </location>
</feature>
<organism evidence="2">
    <name type="scientific">Tanacetum cinerariifolium</name>
    <name type="common">Dalmatian daisy</name>
    <name type="synonym">Chrysanthemum cinerariifolium</name>
    <dbReference type="NCBI Taxonomy" id="118510"/>
    <lineage>
        <taxon>Eukaryota</taxon>
        <taxon>Viridiplantae</taxon>
        <taxon>Streptophyta</taxon>
        <taxon>Embryophyta</taxon>
        <taxon>Tracheophyta</taxon>
        <taxon>Spermatophyta</taxon>
        <taxon>Magnoliopsida</taxon>
        <taxon>eudicotyledons</taxon>
        <taxon>Gunneridae</taxon>
        <taxon>Pentapetalae</taxon>
        <taxon>asterids</taxon>
        <taxon>campanulids</taxon>
        <taxon>Asterales</taxon>
        <taxon>Asteraceae</taxon>
        <taxon>Asteroideae</taxon>
        <taxon>Anthemideae</taxon>
        <taxon>Anthemidinae</taxon>
        <taxon>Tanacetum</taxon>
    </lineage>
</organism>
<feature type="compositionally biased region" description="Low complexity" evidence="1">
    <location>
        <begin position="9"/>
        <end position="22"/>
    </location>
</feature>
<evidence type="ECO:0000256" key="1">
    <source>
        <dbReference type="SAM" id="MobiDB-lite"/>
    </source>
</evidence>
<feature type="non-terminal residue" evidence="2">
    <location>
        <position position="1"/>
    </location>
</feature>
<name>A0A699S923_TANCI</name>
<comment type="caution">
    <text evidence="2">The sequence shown here is derived from an EMBL/GenBank/DDBJ whole genome shotgun (WGS) entry which is preliminary data.</text>
</comment>